<dbReference type="EMBL" id="JAPDRP010000002">
    <property type="protein sequence ID" value="KAJ9649054.1"/>
    <property type="molecule type" value="Genomic_DNA"/>
</dbReference>
<organism evidence="1 2">
    <name type="scientific">Coniosporium tulheliwenetii</name>
    <dbReference type="NCBI Taxonomy" id="3383036"/>
    <lineage>
        <taxon>Eukaryota</taxon>
        <taxon>Fungi</taxon>
        <taxon>Dikarya</taxon>
        <taxon>Ascomycota</taxon>
        <taxon>Pezizomycotina</taxon>
        <taxon>Dothideomycetes</taxon>
        <taxon>Dothideomycetes incertae sedis</taxon>
        <taxon>Coniosporium</taxon>
    </lineage>
</organism>
<gene>
    <name evidence="1" type="ORF">H2199_000967</name>
</gene>
<proteinExistence type="predicted"/>
<protein>
    <submittedName>
        <fullName evidence="1">Uncharacterized protein</fullName>
    </submittedName>
</protein>
<keyword evidence="2" id="KW-1185">Reference proteome</keyword>
<name>A0ACC2ZNA0_9PEZI</name>
<comment type="caution">
    <text evidence="1">The sequence shown here is derived from an EMBL/GenBank/DDBJ whole genome shotgun (WGS) entry which is preliminary data.</text>
</comment>
<evidence type="ECO:0000313" key="2">
    <source>
        <dbReference type="Proteomes" id="UP001172680"/>
    </source>
</evidence>
<dbReference type="Proteomes" id="UP001172680">
    <property type="component" value="Unassembled WGS sequence"/>
</dbReference>
<accession>A0ACC2ZNA0</accession>
<reference evidence="1" key="1">
    <citation type="submission" date="2022-10" db="EMBL/GenBank/DDBJ databases">
        <title>Culturing micro-colonial fungi from biological soil crusts in the Mojave desert and describing Neophaeococcomyces mojavensis, and introducing the new genera and species Taxawa tesnikishii.</title>
        <authorList>
            <person name="Kurbessoian T."/>
            <person name="Stajich J.E."/>
        </authorList>
    </citation>
    <scope>NUCLEOTIDE SEQUENCE</scope>
    <source>
        <strain evidence="1">JES_115</strain>
    </source>
</reference>
<sequence>MAGTWNSQNSQESTSTSSSSCDLNENDSSSILVYRYRDGLEVQSQQDLCKYLSKRSPPPPRLPQRIPRGNSRIEVKTEDLYNEPERSAYQKFPNSKNSLASVGLPRAVYWKRLLLNQFQDLYIVSPESSPNSSPESSQNCSPSHTFHHNQHAQMDGERGEQPADR</sequence>
<evidence type="ECO:0000313" key="1">
    <source>
        <dbReference type="EMBL" id="KAJ9649054.1"/>
    </source>
</evidence>